<dbReference type="AlphaFoldDB" id="F8CG47"/>
<keyword evidence="1" id="KW-0812">Transmembrane</keyword>
<evidence type="ECO:0000313" key="3">
    <source>
        <dbReference type="Proteomes" id="UP000000488"/>
    </source>
</evidence>
<evidence type="ECO:0000313" key="2">
    <source>
        <dbReference type="EMBL" id="AEI67399.1"/>
    </source>
</evidence>
<keyword evidence="1" id="KW-0472">Membrane</keyword>
<dbReference type="STRING" id="483219.LILAB_27560"/>
<accession>F8CG47</accession>
<keyword evidence="1" id="KW-1133">Transmembrane helix</keyword>
<name>F8CG47_MYXFH</name>
<dbReference type="EMBL" id="CP002830">
    <property type="protein sequence ID" value="AEI67399.1"/>
    <property type="molecule type" value="Genomic_DNA"/>
</dbReference>
<dbReference type="eggNOG" id="ENOG50316SI">
    <property type="taxonomic scope" value="Bacteria"/>
</dbReference>
<dbReference type="KEGG" id="mfu:LILAB_27560"/>
<proteinExistence type="predicted"/>
<sequence>MSEGFTPPPPEHRRLPARRLAWVGGAWLLLVGLALLVVRWGVRAYTPWAPARFPPALGVSEVADVNQRPFELEDAAPRLREAQRARLRGYGWVDRDAGVIHIPVEQALEQVLSTEEGARP</sequence>
<dbReference type="Proteomes" id="UP000000488">
    <property type="component" value="Chromosome"/>
</dbReference>
<feature type="transmembrane region" description="Helical" evidence="1">
    <location>
        <begin position="20"/>
        <end position="42"/>
    </location>
</feature>
<protein>
    <submittedName>
        <fullName evidence="2">Uncharacterized protein</fullName>
    </submittedName>
</protein>
<gene>
    <name evidence="2" type="ordered locus">LILAB_27560</name>
</gene>
<organism evidence="2 3">
    <name type="scientific">Myxococcus fulvus (strain ATCC BAA-855 / HW-1)</name>
    <dbReference type="NCBI Taxonomy" id="483219"/>
    <lineage>
        <taxon>Bacteria</taxon>
        <taxon>Pseudomonadati</taxon>
        <taxon>Myxococcota</taxon>
        <taxon>Myxococcia</taxon>
        <taxon>Myxococcales</taxon>
        <taxon>Cystobacterineae</taxon>
        <taxon>Myxococcaceae</taxon>
        <taxon>Myxococcus</taxon>
    </lineage>
</organism>
<evidence type="ECO:0000256" key="1">
    <source>
        <dbReference type="SAM" id="Phobius"/>
    </source>
</evidence>
<dbReference type="HOGENOM" id="CLU_2057424_0_0_7"/>
<reference evidence="2 3" key="1">
    <citation type="journal article" date="2011" name="J. Bacteriol.">
        <title>Genome sequence of the halotolerant marine bacterium Myxococcus fulvus HW-1.</title>
        <authorList>
            <person name="Li Z.F."/>
            <person name="Li X."/>
            <person name="Liu H."/>
            <person name="Liu X."/>
            <person name="Han K."/>
            <person name="Wu Z.H."/>
            <person name="Hu W."/>
            <person name="Li F.F."/>
            <person name="Li Y.Z."/>
        </authorList>
    </citation>
    <scope>NUCLEOTIDE SEQUENCE [LARGE SCALE GENOMIC DNA]</scope>
    <source>
        <strain evidence="3">ATCC BAA-855 / HW-1</strain>
    </source>
</reference>